<organism evidence="1 2">
    <name type="scientific">Arctium lappa</name>
    <name type="common">Greater burdock</name>
    <name type="synonym">Lappa major</name>
    <dbReference type="NCBI Taxonomy" id="4217"/>
    <lineage>
        <taxon>Eukaryota</taxon>
        <taxon>Viridiplantae</taxon>
        <taxon>Streptophyta</taxon>
        <taxon>Embryophyta</taxon>
        <taxon>Tracheophyta</taxon>
        <taxon>Spermatophyta</taxon>
        <taxon>Magnoliopsida</taxon>
        <taxon>eudicotyledons</taxon>
        <taxon>Gunneridae</taxon>
        <taxon>Pentapetalae</taxon>
        <taxon>asterids</taxon>
        <taxon>campanulids</taxon>
        <taxon>Asterales</taxon>
        <taxon>Asteraceae</taxon>
        <taxon>Carduoideae</taxon>
        <taxon>Cardueae</taxon>
        <taxon>Arctiinae</taxon>
        <taxon>Arctium</taxon>
    </lineage>
</organism>
<accession>A0ACB9DNG6</accession>
<sequence>MMCPNDEYEMMLKDLLVGSNSIHSYFSNLLDSITSIRRLLIHLGLSYCGSLNSLICFSSGFPSSGQLNDLMESKAGKKSGSRSFLYEAPLGYGIEDVRPNGGLKKFKSAVYSNCTRKPS</sequence>
<gene>
    <name evidence="1" type="ORF">L6452_10719</name>
</gene>
<proteinExistence type="predicted"/>
<evidence type="ECO:0000313" key="1">
    <source>
        <dbReference type="EMBL" id="KAI3747955.1"/>
    </source>
</evidence>
<name>A0ACB9DNG6_ARCLA</name>
<reference evidence="1 2" key="2">
    <citation type="journal article" date="2022" name="Mol. Ecol. Resour.">
        <title>The genomes of chicory, endive, great burdock and yacon provide insights into Asteraceae paleo-polyploidization history and plant inulin production.</title>
        <authorList>
            <person name="Fan W."/>
            <person name="Wang S."/>
            <person name="Wang H."/>
            <person name="Wang A."/>
            <person name="Jiang F."/>
            <person name="Liu H."/>
            <person name="Zhao H."/>
            <person name="Xu D."/>
            <person name="Zhang Y."/>
        </authorList>
    </citation>
    <scope>NUCLEOTIDE SEQUENCE [LARGE SCALE GENOMIC DNA]</scope>
    <source>
        <strain evidence="2">cv. Niubang</strain>
    </source>
</reference>
<dbReference type="EMBL" id="CM042049">
    <property type="protein sequence ID" value="KAI3747955.1"/>
    <property type="molecule type" value="Genomic_DNA"/>
</dbReference>
<dbReference type="Proteomes" id="UP001055879">
    <property type="component" value="Linkage Group LG03"/>
</dbReference>
<evidence type="ECO:0000313" key="2">
    <source>
        <dbReference type="Proteomes" id="UP001055879"/>
    </source>
</evidence>
<comment type="caution">
    <text evidence="1">The sequence shown here is derived from an EMBL/GenBank/DDBJ whole genome shotgun (WGS) entry which is preliminary data.</text>
</comment>
<protein>
    <submittedName>
        <fullName evidence="1">Uncharacterized protein</fullName>
    </submittedName>
</protein>
<keyword evidence="2" id="KW-1185">Reference proteome</keyword>
<reference evidence="2" key="1">
    <citation type="journal article" date="2022" name="Mol. Ecol. Resour.">
        <title>The genomes of chicory, endive, great burdock and yacon provide insights into Asteraceae palaeo-polyploidization history and plant inulin production.</title>
        <authorList>
            <person name="Fan W."/>
            <person name="Wang S."/>
            <person name="Wang H."/>
            <person name="Wang A."/>
            <person name="Jiang F."/>
            <person name="Liu H."/>
            <person name="Zhao H."/>
            <person name="Xu D."/>
            <person name="Zhang Y."/>
        </authorList>
    </citation>
    <scope>NUCLEOTIDE SEQUENCE [LARGE SCALE GENOMIC DNA]</scope>
    <source>
        <strain evidence="2">cv. Niubang</strain>
    </source>
</reference>